<keyword evidence="3" id="KW-1185">Reference proteome</keyword>
<evidence type="ECO:0000313" key="2">
    <source>
        <dbReference type="EMBL" id="GCA63963.1"/>
    </source>
</evidence>
<name>A0A391P0K8_9EUKA</name>
<evidence type="ECO:0000313" key="1">
    <source>
        <dbReference type="EMBL" id="GCA63514.1"/>
    </source>
</evidence>
<sequence length="18" mass="2090">FLVSPEFHTSMVGTRLLR</sequence>
<reference evidence="2" key="1">
    <citation type="submission" date="2016-10" db="EMBL/GenBank/DDBJ databases">
        <authorList>
            <person name="Tanifuji G."/>
            <person name="Kume K."/>
            <person name="Nakayama T."/>
            <person name="Takabayashi S."/>
            <person name="Hashimoto T."/>
        </authorList>
    </citation>
    <scope>NUCLEOTIDE SEQUENCE</scope>
    <source>
        <strain evidence="2">NY0173</strain>
    </source>
</reference>
<protein>
    <submittedName>
        <fullName evidence="2">Uncharacterized protein</fullName>
    </submittedName>
</protein>
<evidence type="ECO:0000313" key="3">
    <source>
        <dbReference type="Proteomes" id="UP000265618"/>
    </source>
</evidence>
<reference evidence="2 3" key="2">
    <citation type="journal article" date="2018" name="PLoS ONE">
        <title>The draft genome of Kipferlia bialata reveals reductive genome evolution in fornicate parasites.</title>
        <authorList>
            <person name="Tanifuji G."/>
            <person name="Takabayashi S."/>
            <person name="Kume K."/>
            <person name="Takagi M."/>
            <person name="Nakayama T."/>
            <person name="Kamikawa R."/>
            <person name="Inagaki Y."/>
            <person name="Hashimoto T."/>
        </authorList>
    </citation>
    <scope>NUCLEOTIDE SEQUENCE [LARGE SCALE GENOMIC DNA]</scope>
    <source>
        <strain evidence="2">NY0173</strain>
    </source>
</reference>
<comment type="caution">
    <text evidence="2">The sequence shown here is derived from an EMBL/GenBank/DDBJ whole genome shotgun (WGS) entry which is preliminary data.</text>
</comment>
<dbReference type="Proteomes" id="UP000265618">
    <property type="component" value="Unassembled WGS sequence"/>
</dbReference>
<proteinExistence type="predicted"/>
<accession>A0A391P0K8</accession>
<dbReference type="EMBL" id="BDIP01003836">
    <property type="protein sequence ID" value="GCA63514.1"/>
    <property type="molecule type" value="Genomic_DNA"/>
</dbReference>
<gene>
    <name evidence="1" type="ORF">KIPB_010372</name>
    <name evidence="2" type="ORF">KIPB_012668</name>
</gene>
<organism evidence="2 3">
    <name type="scientific">Kipferlia bialata</name>
    <dbReference type="NCBI Taxonomy" id="797122"/>
    <lineage>
        <taxon>Eukaryota</taxon>
        <taxon>Metamonada</taxon>
        <taxon>Carpediemonas-like organisms</taxon>
        <taxon>Kipferlia</taxon>
    </lineage>
</organism>
<feature type="non-terminal residue" evidence="2">
    <location>
        <position position="1"/>
    </location>
</feature>
<dbReference type="AlphaFoldDB" id="A0A391P0K8"/>
<dbReference type="EMBL" id="BDIP01005687">
    <property type="protein sequence ID" value="GCA63963.1"/>
    <property type="molecule type" value="Genomic_DNA"/>
</dbReference>